<evidence type="ECO:0000313" key="1">
    <source>
        <dbReference type="EMBL" id="KAJ1106949.1"/>
    </source>
</evidence>
<sequence length="232" mass="25941">MEFFKQPSQLLGLVAAQKRLTLELFQHGLVTGTDGVATVVADTITYTGTSAVTIVLAATIDTVTPMDMANAATVPTDIDPFIVKLEKNPRIKPVIVSQVEYKVLAYKDDIAIVTTDPSVVLPEIEAQAKQFRAFQGEDQAWRDKLMPLDGVMTIMAELRDGFTSLGARFNALNSRMDQLCEQLNQQTFRLDGVDRRILEIEDDNTNIEMHLQKVERLLKLTVSKNEELEERS</sequence>
<dbReference type="Gene3D" id="1.20.5.2280">
    <property type="match status" value="1"/>
</dbReference>
<keyword evidence="2" id="KW-1185">Reference proteome</keyword>
<comment type="caution">
    <text evidence="1">The sequence shown here is derived from an EMBL/GenBank/DDBJ whole genome shotgun (WGS) entry which is preliminary data.</text>
</comment>
<dbReference type="Proteomes" id="UP001066276">
    <property type="component" value="Chromosome 9"/>
</dbReference>
<name>A0AAV7MUW1_PLEWA</name>
<evidence type="ECO:0000313" key="2">
    <source>
        <dbReference type="Proteomes" id="UP001066276"/>
    </source>
</evidence>
<gene>
    <name evidence="1" type="ORF">NDU88_004347</name>
</gene>
<accession>A0AAV7MUW1</accession>
<dbReference type="AlphaFoldDB" id="A0AAV7MUW1"/>
<proteinExistence type="predicted"/>
<protein>
    <submittedName>
        <fullName evidence="1">Uncharacterized protein</fullName>
    </submittedName>
</protein>
<dbReference type="SUPFAM" id="SSF57997">
    <property type="entry name" value="Tropomyosin"/>
    <property type="match status" value="1"/>
</dbReference>
<organism evidence="1 2">
    <name type="scientific">Pleurodeles waltl</name>
    <name type="common">Iberian ribbed newt</name>
    <dbReference type="NCBI Taxonomy" id="8319"/>
    <lineage>
        <taxon>Eukaryota</taxon>
        <taxon>Metazoa</taxon>
        <taxon>Chordata</taxon>
        <taxon>Craniata</taxon>
        <taxon>Vertebrata</taxon>
        <taxon>Euteleostomi</taxon>
        <taxon>Amphibia</taxon>
        <taxon>Batrachia</taxon>
        <taxon>Caudata</taxon>
        <taxon>Salamandroidea</taxon>
        <taxon>Salamandridae</taxon>
        <taxon>Pleurodelinae</taxon>
        <taxon>Pleurodeles</taxon>
    </lineage>
</organism>
<reference evidence="1" key="1">
    <citation type="journal article" date="2022" name="bioRxiv">
        <title>Sequencing and chromosome-scale assembly of the giantPleurodeles waltlgenome.</title>
        <authorList>
            <person name="Brown T."/>
            <person name="Elewa A."/>
            <person name="Iarovenko S."/>
            <person name="Subramanian E."/>
            <person name="Araus A.J."/>
            <person name="Petzold A."/>
            <person name="Susuki M."/>
            <person name="Suzuki K.-i.T."/>
            <person name="Hayashi T."/>
            <person name="Toyoda A."/>
            <person name="Oliveira C."/>
            <person name="Osipova E."/>
            <person name="Leigh N.D."/>
            <person name="Simon A."/>
            <person name="Yun M.H."/>
        </authorList>
    </citation>
    <scope>NUCLEOTIDE SEQUENCE</scope>
    <source>
        <strain evidence="1">20211129_DDA</strain>
        <tissue evidence="1">Liver</tissue>
    </source>
</reference>
<dbReference type="EMBL" id="JANPWB010000013">
    <property type="protein sequence ID" value="KAJ1106949.1"/>
    <property type="molecule type" value="Genomic_DNA"/>
</dbReference>